<reference evidence="3" key="1">
    <citation type="submission" date="2019-05" db="EMBL/GenBank/DDBJ databases">
        <title>Annotation for the trematode Paragonimus heterotremus.</title>
        <authorList>
            <person name="Choi Y.-J."/>
        </authorList>
    </citation>
    <scope>NUCLEOTIDE SEQUENCE</scope>
    <source>
        <strain evidence="3">LC</strain>
    </source>
</reference>
<dbReference type="Proteomes" id="UP000748531">
    <property type="component" value="Unassembled WGS sequence"/>
</dbReference>
<feature type="region of interest" description="Disordered" evidence="1">
    <location>
        <begin position="252"/>
        <end position="276"/>
    </location>
</feature>
<evidence type="ECO:0000313" key="4">
    <source>
        <dbReference type="Proteomes" id="UP000748531"/>
    </source>
</evidence>
<feature type="compositionally biased region" description="Polar residues" evidence="1">
    <location>
        <begin position="216"/>
        <end position="233"/>
    </location>
</feature>
<dbReference type="PANTHER" id="PTHR28336">
    <property type="entry name" value="BA1-643"/>
    <property type="match status" value="1"/>
</dbReference>
<accession>A0A8J4WJ14</accession>
<dbReference type="Pfam" id="PF00531">
    <property type="entry name" value="Death"/>
    <property type="match status" value="1"/>
</dbReference>
<dbReference type="PROSITE" id="PS50017">
    <property type="entry name" value="DEATH_DOMAIN"/>
    <property type="match status" value="1"/>
</dbReference>
<feature type="domain" description="Death" evidence="2">
    <location>
        <begin position="834"/>
        <end position="919"/>
    </location>
</feature>
<protein>
    <submittedName>
        <fullName evidence="3">Death domain-containing protein 1</fullName>
    </submittedName>
</protein>
<comment type="caution">
    <text evidence="3">The sequence shown here is derived from an EMBL/GenBank/DDBJ whole genome shotgun (WGS) entry which is preliminary data.</text>
</comment>
<dbReference type="InterPro" id="IPR011029">
    <property type="entry name" value="DEATH-like_dom_sf"/>
</dbReference>
<evidence type="ECO:0000313" key="3">
    <source>
        <dbReference type="EMBL" id="KAF5401949.1"/>
    </source>
</evidence>
<name>A0A8J4WJ14_9TREM</name>
<dbReference type="EMBL" id="LUCH01002132">
    <property type="protein sequence ID" value="KAF5401949.1"/>
    <property type="molecule type" value="Genomic_DNA"/>
</dbReference>
<dbReference type="InterPro" id="IPR000488">
    <property type="entry name" value="Death_dom"/>
</dbReference>
<feature type="compositionally biased region" description="Polar residues" evidence="1">
    <location>
        <begin position="263"/>
        <end position="276"/>
    </location>
</feature>
<dbReference type="GO" id="GO:0007165">
    <property type="term" value="P:signal transduction"/>
    <property type="evidence" value="ECO:0007669"/>
    <property type="project" value="InterPro"/>
</dbReference>
<sequence>MEVDTEETESAALVDGVALKDKSEASVELPAKDLNQEQQDCGIILGTVIQKLKNDLSALDKMSVDNLEQILAQFHHTFADAIHASELCVKEYINKAGAIETTLNMLAEYNKRTLEQLSNLTLNAIQSMDAPNTRLSSKEQIEASELLVDKAKLLVATAEKQFEYSKQIGSITRPLTLWRLDASKAVWEAHNALKLTENKYHELKERTRLETKSPNEPESTQLDLSKSRQPTLTTQPAITSILKASSTTQSVQSSSYNVPAGTDSGTSDDSQASDQNKISDIEQEVSQRKRQPIKFWPKHVYTTSNGEMICYIRAPNDCLRKKENLQCTFSDPFAPWPQIVGHTESIGRFVSIQPVNKRKSVILPNEPWIVGIPHNYGKMASKETVLYMLEAGPKGVPALEEDVKKVKQVELVNWRDLQTTEITSGDKHYLEARLSRLTDVTFAPCARLRRDLAEIGPAGGRLVSLAEPRISLTVSPGAVKVDLPFALQVQQLDYQQLQALKEHNETFMSEFISCSPLVYLTCAKKILFKPMFFTIPISEPSSAHILPVSPAMLDRINSEQRLETSLGSEEITGSYNTRPSISALYDDFQKSLVLPHLLSGRLMALKMRKLPDAEILAQVAVLLEQSLSQHLVYFALRQHQKQPHQLYLILALSDQIDEELQSAAEEGYKDGDKPHGPVFLREQQHIDIAFRSNIRLSPADSRDVAHKTGMKITFTSAVANRHKITVEPIDKSAQIGLDQYRGYLDIYCMREILTPTGTERANATGFTTSSLLMLSTAMAPQPQDRSKKVRFRLTTERTQLARIVVKLPKPALPTCVYEPRNRMFDFRAQDRVTPEYLQELAKLLQNDTWRRLGTALELSRGRLQAISGRTPGTSEEQACAMLMSWIKTLPISANRFGLLYRALQSIGRADLAIDLCSQSGYDDSDETGQNQ</sequence>
<organism evidence="3 4">
    <name type="scientific">Paragonimus heterotremus</name>
    <dbReference type="NCBI Taxonomy" id="100268"/>
    <lineage>
        <taxon>Eukaryota</taxon>
        <taxon>Metazoa</taxon>
        <taxon>Spiralia</taxon>
        <taxon>Lophotrochozoa</taxon>
        <taxon>Platyhelminthes</taxon>
        <taxon>Trematoda</taxon>
        <taxon>Digenea</taxon>
        <taxon>Plagiorchiida</taxon>
        <taxon>Troglotremata</taxon>
        <taxon>Troglotrematidae</taxon>
        <taxon>Paragonimus</taxon>
    </lineage>
</organism>
<dbReference type="Pfam" id="PF19011">
    <property type="entry name" value="DUF5740"/>
    <property type="match status" value="1"/>
</dbReference>
<evidence type="ECO:0000259" key="2">
    <source>
        <dbReference type="PROSITE" id="PS50017"/>
    </source>
</evidence>
<dbReference type="SUPFAM" id="SSF47986">
    <property type="entry name" value="DEATH domain"/>
    <property type="match status" value="1"/>
</dbReference>
<dbReference type="Gene3D" id="2.60.220.30">
    <property type="match status" value="1"/>
</dbReference>
<dbReference type="OrthoDB" id="6118651at2759"/>
<gene>
    <name evidence="3" type="ORF">PHET_04584</name>
</gene>
<keyword evidence="4" id="KW-1185">Reference proteome</keyword>
<evidence type="ECO:0000256" key="1">
    <source>
        <dbReference type="SAM" id="MobiDB-lite"/>
    </source>
</evidence>
<dbReference type="PANTHER" id="PTHR28336:SF3">
    <property type="entry name" value="CHROMOSOME 11 C6ORF62 HOMOLOG"/>
    <property type="match status" value="1"/>
</dbReference>
<proteinExistence type="predicted"/>
<dbReference type="AlphaFoldDB" id="A0A8J4WJ14"/>
<dbReference type="InterPro" id="IPR043801">
    <property type="entry name" value="DUF5740"/>
</dbReference>
<dbReference type="Gene3D" id="1.10.533.10">
    <property type="entry name" value="Death Domain, Fas"/>
    <property type="match status" value="1"/>
</dbReference>
<feature type="region of interest" description="Disordered" evidence="1">
    <location>
        <begin position="205"/>
        <end position="233"/>
    </location>
</feature>
<feature type="compositionally biased region" description="Basic and acidic residues" evidence="1">
    <location>
        <begin position="205"/>
        <end position="215"/>
    </location>
</feature>